<dbReference type="PANTHER" id="PTHR42709">
    <property type="entry name" value="ALKALINE PHOSPHATASE LIKE PROTEIN"/>
    <property type="match status" value="1"/>
</dbReference>
<organism evidence="3 4">
    <name type="scientific">Aminobacter niigataensis</name>
    <dbReference type="NCBI Taxonomy" id="83265"/>
    <lineage>
        <taxon>Bacteria</taxon>
        <taxon>Pseudomonadati</taxon>
        <taxon>Pseudomonadota</taxon>
        <taxon>Alphaproteobacteria</taxon>
        <taxon>Hyphomicrobiales</taxon>
        <taxon>Phyllobacteriaceae</taxon>
        <taxon>Aminobacter</taxon>
    </lineage>
</organism>
<gene>
    <name evidence="3" type="ORF">GGQ99_002180</name>
</gene>
<feature type="transmembrane region" description="Helical" evidence="1">
    <location>
        <begin position="40"/>
        <end position="61"/>
    </location>
</feature>
<evidence type="ECO:0000313" key="4">
    <source>
        <dbReference type="Proteomes" id="UP000539538"/>
    </source>
</evidence>
<protein>
    <submittedName>
        <fullName evidence="3">Membrane protein YqaA with SNARE-associated domain</fullName>
    </submittedName>
</protein>
<dbReference type="InterPro" id="IPR032816">
    <property type="entry name" value="VTT_dom"/>
</dbReference>
<evidence type="ECO:0000256" key="1">
    <source>
        <dbReference type="SAM" id="Phobius"/>
    </source>
</evidence>
<accession>A0ABR6L0Z7</accession>
<keyword evidence="1" id="KW-1133">Transmembrane helix</keyword>
<keyword evidence="4" id="KW-1185">Reference proteome</keyword>
<dbReference type="PANTHER" id="PTHR42709:SF4">
    <property type="entry name" value="INNER MEMBRANE PROTEIN YQAA"/>
    <property type="match status" value="1"/>
</dbReference>
<feature type="domain" description="VTT" evidence="2">
    <location>
        <begin position="27"/>
        <end position="139"/>
    </location>
</feature>
<comment type="caution">
    <text evidence="3">The sequence shown here is derived from an EMBL/GenBank/DDBJ whole genome shotgun (WGS) entry which is preliminary data.</text>
</comment>
<evidence type="ECO:0000259" key="2">
    <source>
        <dbReference type="Pfam" id="PF09335"/>
    </source>
</evidence>
<evidence type="ECO:0000313" key="3">
    <source>
        <dbReference type="EMBL" id="MBB4650425.1"/>
    </source>
</evidence>
<name>A0ABR6L0Z7_9HYPH</name>
<dbReference type="InterPro" id="IPR051311">
    <property type="entry name" value="DedA_domain"/>
</dbReference>
<keyword evidence="1" id="KW-0812">Transmembrane</keyword>
<keyword evidence="1" id="KW-0472">Membrane</keyword>
<dbReference type="Pfam" id="PF09335">
    <property type="entry name" value="VTT_dom"/>
    <property type="match status" value="1"/>
</dbReference>
<sequence length="145" mass="15523">MTGLAAYGGLFVAAFAAATLLPAQSEAVLAGLILNGGHSLALLIAVATIGNVLGSLVNWVLGRQVERFKDRRWFPASPAALARAESWYRRYGRWSLLLSWVPIIGDPLTLIAGTLKEPLWSFLSLVSIAKLTRYVAIAAAAQSFV</sequence>
<feature type="transmembrane region" description="Helical" evidence="1">
    <location>
        <begin position="94"/>
        <end position="113"/>
    </location>
</feature>
<dbReference type="Proteomes" id="UP000539538">
    <property type="component" value="Unassembled WGS sequence"/>
</dbReference>
<dbReference type="EMBL" id="JACHOT010000002">
    <property type="protein sequence ID" value="MBB4650425.1"/>
    <property type="molecule type" value="Genomic_DNA"/>
</dbReference>
<proteinExistence type="predicted"/>
<dbReference type="RefSeq" id="WP_108606715.1">
    <property type="nucleotide sequence ID" value="NZ_BAAAVZ010000002.1"/>
</dbReference>
<reference evidence="3 4" key="1">
    <citation type="submission" date="2020-08" db="EMBL/GenBank/DDBJ databases">
        <title>Genomic Encyclopedia of Type Strains, Phase IV (KMG-IV): sequencing the most valuable type-strain genomes for metagenomic binning, comparative biology and taxonomic classification.</title>
        <authorList>
            <person name="Goeker M."/>
        </authorList>
    </citation>
    <scope>NUCLEOTIDE SEQUENCE [LARGE SCALE GENOMIC DNA]</scope>
    <source>
        <strain evidence="3 4">DSM 7050</strain>
    </source>
</reference>